<feature type="compositionally biased region" description="Polar residues" evidence="1">
    <location>
        <begin position="162"/>
        <end position="178"/>
    </location>
</feature>
<proteinExistence type="predicted"/>
<dbReference type="AlphaFoldDB" id="A0ABD3EP70"/>
<evidence type="ECO:0000313" key="3">
    <source>
        <dbReference type="Proteomes" id="UP001632037"/>
    </source>
</evidence>
<gene>
    <name evidence="2" type="ORF">V7S43_018959</name>
</gene>
<dbReference type="Proteomes" id="UP001632037">
    <property type="component" value="Unassembled WGS sequence"/>
</dbReference>
<protein>
    <submittedName>
        <fullName evidence="2">Uncharacterized protein</fullName>
    </submittedName>
</protein>
<dbReference type="EMBL" id="JBIMZQ010000092">
    <property type="protein sequence ID" value="KAL3656207.1"/>
    <property type="molecule type" value="Genomic_DNA"/>
</dbReference>
<keyword evidence="3" id="KW-1185">Reference proteome</keyword>
<organism evidence="2 3">
    <name type="scientific">Phytophthora oleae</name>
    <dbReference type="NCBI Taxonomy" id="2107226"/>
    <lineage>
        <taxon>Eukaryota</taxon>
        <taxon>Sar</taxon>
        <taxon>Stramenopiles</taxon>
        <taxon>Oomycota</taxon>
        <taxon>Peronosporomycetes</taxon>
        <taxon>Peronosporales</taxon>
        <taxon>Peronosporaceae</taxon>
        <taxon>Phytophthora</taxon>
    </lineage>
</organism>
<evidence type="ECO:0000256" key="1">
    <source>
        <dbReference type="SAM" id="MobiDB-lite"/>
    </source>
</evidence>
<accession>A0ABD3EP70</accession>
<feature type="region of interest" description="Disordered" evidence="1">
    <location>
        <begin position="159"/>
        <end position="178"/>
    </location>
</feature>
<sequence>MFQSRIQELYFHERDNLDPMVLSYPDDLVDCMKENAQAFWERTHWVTMDPEADDKSAELYKERNLRRNALVRQYRRLLRKVQKYKAFPSSLLSEPGIWVIPEKCCPWIWQDPRVTKLGGPKCSSLKRQLETVDLTEPARTQWSTVDSDEVWMEFVPEDVKSTPLNPSERSVNSGSQKY</sequence>
<name>A0ABD3EP70_9STRA</name>
<reference evidence="2 3" key="1">
    <citation type="submission" date="2024-09" db="EMBL/GenBank/DDBJ databases">
        <title>Genome sequencing and assembly of Phytophthora oleae, isolate VK10A, causative agent of rot of olive drupes.</title>
        <authorList>
            <person name="Conti Taguali S."/>
            <person name="Riolo M."/>
            <person name="La Spada F."/>
            <person name="Cacciola S.O."/>
            <person name="Dionisio G."/>
        </authorList>
    </citation>
    <scope>NUCLEOTIDE SEQUENCE [LARGE SCALE GENOMIC DNA]</scope>
    <source>
        <strain evidence="2 3">VK10A</strain>
    </source>
</reference>
<evidence type="ECO:0000313" key="2">
    <source>
        <dbReference type="EMBL" id="KAL3656207.1"/>
    </source>
</evidence>
<comment type="caution">
    <text evidence="2">The sequence shown here is derived from an EMBL/GenBank/DDBJ whole genome shotgun (WGS) entry which is preliminary data.</text>
</comment>